<proteinExistence type="predicted"/>
<dbReference type="AlphaFoldDB" id="A0A9J6RGS0"/>
<protein>
    <submittedName>
        <fullName evidence="2">Class B sortase</fullName>
    </submittedName>
</protein>
<evidence type="ECO:0000256" key="1">
    <source>
        <dbReference type="ARBA" id="ARBA00022801"/>
    </source>
</evidence>
<dbReference type="InterPro" id="IPR009835">
    <property type="entry name" value="SrtB"/>
</dbReference>
<evidence type="ECO:0000313" key="3">
    <source>
        <dbReference type="Proteomes" id="UP001084197"/>
    </source>
</evidence>
<dbReference type="InterPro" id="IPR005754">
    <property type="entry name" value="Sortase"/>
</dbReference>
<keyword evidence="3" id="KW-1185">Reference proteome</keyword>
<dbReference type="Gene3D" id="2.40.260.10">
    <property type="entry name" value="Sortase"/>
    <property type="match status" value="1"/>
</dbReference>
<dbReference type="CDD" id="cd05826">
    <property type="entry name" value="Sortase_B"/>
    <property type="match status" value="1"/>
</dbReference>
<dbReference type="RefSeq" id="WP_268781424.1">
    <property type="nucleotide sequence ID" value="NZ_JAPRAT010000053.1"/>
</dbReference>
<dbReference type="InterPro" id="IPR023365">
    <property type="entry name" value="Sortase_dom-sf"/>
</dbReference>
<comment type="caution">
    <text evidence="2">The sequence shown here is derived from an EMBL/GenBank/DDBJ whole genome shotgun (WGS) entry which is preliminary data.</text>
</comment>
<reference evidence="2" key="1">
    <citation type="submission" date="2022-11" db="EMBL/GenBank/DDBJ databases">
        <title>WGS of Natronobacillus azotifigens 24KS-1, an anaerobic diazotrophic haloalkaliphile from soda-rich habitats.</title>
        <authorList>
            <person name="Sorokin D.Y."/>
            <person name="Merkel A.Y."/>
        </authorList>
    </citation>
    <scope>NUCLEOTIDE SEQUENCE</scope>
    <source>
        <strain evidence="2">24KS-1</strain>
    </source>
</reference>
<dbReference type="Pfam" id="PF04203">
    <property type="entry name" value="Sortase"/>
    <property type="match status" value="1"/>
</dbReference>
<name>A0A9J6RGS0_9BACI</name>
<gene>
    <name evidence="2" type="ORF">OWO01_15730</name>
</gene>
<accession>A0A9J6RGS0</accession>
<dbReference type="Proteomes" id="UP001084197">
    <property type="component" value="Unassembled WGS sequence"/>
</dbReference>
<keyword evidence="1" id="KW-0378">Hydrolase</keyword>
<organism evidence="2 3">
    <name type="scientific">Natronobacillus azotifigens</name>
    <dbReference type="NCBI Taxonomy" id="472978"/>
    <lineage>
        <taxon>Bacteria</taxon>
        <taxon>Bacillati</taxon>
        <taxon>Bacillota</taxon>
        <taxon>Bacilli</taxon>
        <taxon>Bacillales</taxon>
        <taxon>Bacillaceae</taxon>
        <taxon>Natronobacillus</taxon>
    </lineage>
</organism>
<dbReference type="GO" id="GO:0016787">
    <property type="term" value="F:hydrolase activity"/>
    <property type="evidence" value="ECO:0007669"/>
    <property type="project" value="UniProtKB-KW"/>
</dbReference>
<dbReference type="EMBL" id="JAPRAT010000053">
    <property type="protein sequence ID" value="MCZ0704646.1"/>
    <property type="molecule type" value="Genomic_DNA"/>
</dbReference>
<evidence type="ECO:0000313" key="2">
    <source>
        <dbReference type="EMBL" id="MCZ0704646.1"/>
    </source>
</evidence>
<dbReference type="SUPFAM" id="SSF63817">
    <property type="entry name" value="Sortase"/>
    <property type="match status" value="1"/>
</dbReference>
<sequence length="132" mass="15490">MFSLSSLYDYLNNYYVAAKNYKELGELYHKGEGVKYKTKSLVGINKDYVGWINIEDTTVDYPVVKTGDNEFYLSHNFYKQEDFAGAIFMDYRNSMDKLDKNLILYGHNMKDGSMFGSLKNYLEEDYLKKTEL</sequence>